<keyword evidence="1" id="KW-0472">Membrane</keyword>
<sequence>MKRVYGHVGLWRCIFFFFLVLMFGISRSEFRSSLLNHLGPWLSPILPNAQLCRRSKCQKSPLYDVRQIPPLPADMHDSLVSSSQEHDTTPRLFGF</sequence>
<organism evidence="2 3">
    <name type="scientific">Macrophomina phaseolina (strain MS6)</name>
    <name type="common">Charcoal rot fungus</name>
    <dbReference type="NCBI Taxonomy" id="1126212"/>
    <lineage>
        <taxon>Eukaryota</taxon>
        <taxon>Fungi</taxon>
        <taxon>Dikarya</taxon>
        <taxon>Ascomycota</taxon>
        <taxon>Pezizomycotina</taxon>
        <taxon>Dothideomycetes</taxon>
        <taxon>Dothideomycetes incertae sedis</taxon>
        <taxon>Botryosphaeriales</taxon>
        <taxon>Botryosphaeriaceae</taxon>
        <taxon>Macrophomina</taxon>
    </lineage>
</organism>
<keyword evidence="1" id="KW-1133">Transmembrane helix</keyword>
<name>K2R6I3_MACPH</name>
<dbReference type="HOGENOM" id="CLU_2373185_0_0_1"/>
<protein>
    <submittedName>
        <fullName evidence="2">Uncharacterized protein</fullName>
    </submittedName>
</protein>
<accession>K2R6I3</accession>
<dbReference type="InParanoid" id="K2R6I3"/>
<dbReference type="Proteomes" id="UP000007129">
    <property type="component" value="Unassembled WGS sequence"/>
</dbReference>
<gene>
    <name evidence="2" type="ORF">MPH_13118</name>
</gene>
<dbReference type="VEuPathDB" id="FungiDB:MPH_13118"/>
<keyword evidence="1" id="KW-0812">Transmembrane</keyword>
<reference evidence="2 3" key="1">
    <citation type="journal article" date="2012" name="BMC Genomics">
        <title>Tools to kill: Genome of one of the most destructive plant pathogenic fungi Macrophomina phaseolina.</title>
        <authorList>
            <person name="Islam M.S."/>
            <person name="Haque M.S."/>
            <person name="Islam M.M."/>
            <person name="Emdad E.M."/>
            <person name="Halim A."/>
            <person name="Hossen Q.M.M."/>
            <person name="Hossain M.Z."/>
            <person name="Ahmed B."/>
            <person name="Rahim S."/>
            <person name="Rahman M.S."/>
            <person name="Alam M.M."/>
            <person name="Hou S."/>
            <person name="Wan X."/>
            <person name="Saito J.A."/>
            <person name="Alam M."/>
        </authorList>
    </citation>
    <scope>NUCLEOTIDE SEQUENCE [LARGE SCALE GENOMIC DNA]</scope>
    <source>
        <strain evidence="2 3">MS6</strain>
    </source>
</reference>
<evidence type="ECO:0000256" key="1">
    <source>
        <dbReference type="SAM" id="Phobius"/>
    </source>
</evidence>
<evidence type="ECO:0000313" key="3">
    <source>
        <dbReference type="Proteomes" id="UP000007129"/>
    </source>
</evidence>
<evidence type="ECO:0000313" key="2">
    <source>
        <dbReference type="EMBL" id="EKG09818.1"/>
    </source>
</evidence>
<dbReference type="EMBL" id="AHHD01000565">
    <property type="protein sequence ID" value="EKG09818.1"/>
    <property type="molecule type" value="Genomic_DNA"/>
</dbReference>
<dbReference type="AlphaFoldDB" id="K2R6I3"/>
<feature type="transmembrane region" description="Helical" evidence="1">
    <location>
        <begin position="6"/>
        <end position="25"/>
    </location>
</feature>
<comment type="caution">
    <text evidence="2">The sequence shown here is derived from an EMBL/GenBank/DDBJ whole genome shotgun (WGS) entry which is preliminary data.</text>
</comment>
<proteinExistence type="predicted"/>